<evidence type="ECO:0000256" key="4">
    <source>
        <dbReference type="ARBA" id="ARBA00023128"/>
    </source>
</evidence>
<evidence type="ECO:0000256" key="1">
    <source>
        <dbReference type="ARBA" id="ARBA00004173"/>
    </source>
</evidence>
<dbReference type="Pfam" id="PF00333">
    <property type="entry name" value="Ribosomal_S5"/>
    <property type="match status" value="1"/>
</dbReference>
<proteinExistence type="inferred from homology"/>
<reference evidence="11" key="2">
    <citation type="journal article" date="2008" name="Genome Biol.">
        <title>Improved genome assembly and evidence-based global gene model set for the chordate Ciona intestinalis: new insight into intron and operon populations.</title>
        <authorList>
            <person name="Satou Y."/>
            <person name="Mineta K."/>
            <person name="Ogasawara M."/>
            <person name="Sasakura Y."/>
            <person name="Shoguchi E."/>
            <person name="Ueno K."/>
            <person name="Yamada L."/>
            <person name="Matsumoto J."/>
            <person name="Wasserscheid J."/>
            <person name="Dewar K."/>
            <person name="Wiley G.B."/>
            <person name="Macmil S.L."/>
            <person name="Roe B.A."/>
            <person name="Zeller R.W."/>
            <person name="Hastings K.E."/>
            <person name="Lemaire P."/>
            <person name="Lindquist E."/>
            <person name="Endo T."/>
            <person name="Hotta K."/>
            <person name="Inaba K."/>
        </authorList>
    </citation>
    <scope>NUCLEOTIDE SEQUENCE [LARGE SCALE GENOMIC DNA]</scope>
    <source>
        <strain evidence="11">wild type</strain>
    </source>
</reference>
<protein>
    <recommendedName>
        <fullName evidence="6">Small ribosomal subunit protein uS5m</fullName>
    </recommendedName>
    <alternativeName>
        <fullName evidence="7">28S ribosomal protein S5, mitochondrial</fullName>
    </alternativeName>
</protein>
<evidence type="ECO:0000256" key="7">
    <source>
        <dbReference type="ARBA" id="ARBA00041606"/>
    </source>
</evidence>
<dbReference type="GO" id="GO:0006412">
    <property type="term" value="P:translation"/>
    <property type="evidence" value="ECO:0000318"/>
    <property type="project" value="GO_Central"/>
</dbReference>
<evidence type="ECO:0000256" key="2">
    <source>
        <dbReference type="ARBA" id="ARBA00008945"/>
    </source>
</evidence>
<keyword evidence="3 8" id="KW-0689">Ribosomal protein</keyword>
<evidence type="ECO:0000313" key="11">
    <source>
        <dbReference type="Ensembl" id="ENSCINP00000011772.3"/>
    </source>
</evidence>
<dbReference type="SUPFAM" id="SSF54211">
    <property type="entry name" value="Ribosomal protein S5 domain 2-like"/>
    <property type="match status" value="1"/>
</dbReference>
<evidence type="ECO:0000313" key="12">
    <source>
        <dbReference type="Proteomes" id="UP000008144"/>
    </source>
</evidence>
<dbReference type="InParanoid" id="F6WQI3"/>
<evidence type="ECO:0000259" key="10">
    <source>
        <dbReference type="PROSITE" id="PS50881"/>
    </source>
</evidence>
<evidence type="ECO:0000256" key="6">
    <source>
        <dbReference type="ARBA" id="ARBA00039335"/>
    </source>
</evidence>
<keyword evidence="5 8" id="KW-0687">Ribonucleoprotein</keyword>
<dbReference type="InterPro" id="IPR013810">
    <property type="entry name" value="Ribosomal_uS5_N"/>
</dbReference>
<dbReference type="Pfam" id="PF03719">
    <property type="entry name" value="Ribosomal_S5_C"/>
    <property type="match status" value="1"/>
</dbReference>
<dbReference type="Proteomes" id="UP000008144">
    <property type="component" value="Chromosome 3"/>
</dbReference>
<accession>F6WQI3</accession>
<dbReference type="InterPro" id="IPR014721">
    <property type="entry name" value="Ribsml_uS5_D2-typ_fold_subgr"/>
</dbReference>
<name>F6WQI3_CIOIN</name>
<sequence length="385" mass="43778">MIRQFHHLVLVSKCGCPSQYAVRYKSSFMSSLPADTLWKSTSPTTKRSGRGKRAVVKKKIDLGKGKILGEGTVGMEWPGLNAPLGNKIRRREESEQNEFLAKQEENKNAKKLQRQKFAADRGWTGGQWGGLKFGPPEPAEGHSYEDFSCVLLNVARVSHMSMERGRIYSMRSGVAIGNGNGLIGVGGATAPTIVSSVRKARIKAINRLQFFERWEERTVFEDVYVNHHKTWMYIRKQPAGYGLRCHRAIRDMCKLIGIKDIYVKIEGSKTMLNLVKCFFKGLRTQETYEQKANRVGYHIVEFDQLRHNFPVVLASPSSGEVNTEPYNDYEEYMNQELVLRDQRKRDPEKWSSFYKAVMPHARGPPVLPPMPVPSLLGDIKNLKVD</sequence>
<dbReference type="PROSITE" id="PS50881">
    <property type="entry name" value="S5_DSRBD"/>
    <property type="match status" value="1"/>
</dbReference>
<dbReference type="InterPro" id="IPR000851">
    <property type="entry name" value="Ribosomal_uS5"/>
</dbReference>
<dbReference type="STRING" id="7719.ENSCINP00000011772"/>
<dbReference type="GO" id="GO:0003735">
    <property type="term" value="F:structural constituent of ribosome"/>
    <property type="evidence" value="ECO:0000318"/>
    <property type="project" value="GO_Central"/>
</dbReference>
<dbReference type="InterPro" id="IPR048584">
    <property type="entry name" value="Ribosomal_uS5m_N"/>
</dbReference>
<dbReference type="FunCoup" id="F6WQI3">
    <property type="interactions" value="159"/>
</dbReference>
<comment type="subcellular location">
    <subcellularLocation>
        <location evidence="1">Mitochondrion</location>
    </subcellularLocation>
</comment>
<dbReference type="FunFam" id="3.30.230.10:FF:000002">
    <property type="entry name" value="30S ribosomal protein S5"/>
    <property type="match status" value="1"/>
</dbReference>
<dbReference type="Pfam" id="PF21251">
    <property type="entry name" value="Ribosomal_uS5m_N"/>
    <property type="match status" value="1"/>
</dbReference>
<dbReference type="Gene3D" id="3.30.160.20">
    <property type="match status" value="1"/>
</dbReference>
<dbReference type="Gene3D" id="3.30.230.10">
    <property type="match status" value="1"/>
</dbReference>
<dbReference type="FunFam" id="3.30.160.20:FF:000022">
    <property type="entry name" value="28S ribosomal protein S5, mitochondrial"/>
    <property type="match status" value="1"/>
</dbReference>
<keyword evidence="4" id="KW-0496">Mitochondrion</keyword>
<dbReference type="InterPro" id="IPR020568">
    <property type="entry name" value="Ribosomal_Su5_D2-typ_SF"/>
</dbReference>
<dbReference type="Ensembl" id="ENSCINT00000011772.3">
    <property type="protein sequence ID" value="ENSCINP00000011772.3"/>
    <property type="gene ID" value="ENSCING00000005698.3"/>
</dbReference>
<dbReference type="PANTHER" id="PTHR48277:SF1">
    <property type="entry name" value="MITOCHONDRIAL RIBOSOMAL PROTEIN S5"/>
    <property type="match status" value="1"/>
</dbReference>
<keyword evidence="12" id="KW-1185">Reference proteome</keyword>
<evidence type="ECO:0000256" key="3">
    <source>
        <dbReference type="ARBA" id="ARBA00022980"/>
    </source>
</evidence>
<dbReference type="AlphaFoldDB" id="F6WQI3"/>
<feature type="domain" description="S5 DRBM" evidence="10">
    <location>
        <begin position="147"/>
        <end position="211"/>
    </location>
</feature>
<dbReference type="HOGENOM" id="CLU_050434_1_0_1"/>
<dbReference type="GeneTree" id="ENSGT00390000001878"/>
<dbReference type="GO" id="GO:0003723">
    <property type="term" value="F:RNA binding"/>
    <property type="evidence" value="ECO:0007669"/>
    <property type="project" value="InterPro"/>
</dbReference>
<reference evidence="11" key="4">
    <citation type="submission" date="2025-09" db="UniProtKB">
        <authorList>
            <consortium name="Ensembl"/>
        </authorList>
    </citation>
    <scope>IDENTIFICATION</scope>
</reference>
<reference evidence="11" key="3">
    <citation type="submission" date="2025-08" db="UniProtKB">
        <authorList>
            <consortium name="Ensembl"/>
        </authorList>
    </citation>
    <scope>IDENTIFICATION</scope>
</reference>
<reference evidence="12" key="1">
    <citation type="journal article" date="2002" name="Science">
        <title>The draft genome of Ciona intestinalis: insights into chordate and vertebrate origins.</title>
        <authorList>
            <person name="Dehal P."/>
            <person name="Satou Y."/>
            <person name="Campbell R.K."/>
            <person name="Chapman J."/>
            <person name="Degnan B."/>
            <person name="De Tomaso A."/>
            <person name="Davidson B."/>
            <person name="Di Gregorio A."/>
            <person name="Gelpke M."/>
            <person name="Goodstein D.M."/>
            <person name="Harafuji N."/>
            <person name="Hastings K.E."/>
            <person name="Ho I."/>
            <person name="Hotta K."/>
            <person name="Huang W."/>
            <person name="Kawashima T."/>
            <person name="Lemaire P."/>
            <person name="Martinez D."/>
            <person name="Meinertzhagen I.A."/>
            <person name="Necula S."/>
            <person name="Nonaka M."/>
            <person name="Putnam N."/>
            <person name="Rash S."/>
            <person name="Saiga H."/>
            <person name="Satake M."/>
            <person name="Terry A."/>
            <person name="Yamada L."/>
            <person name="Wang H.G."/>
            <person name="Awazu S."/>
            <person name="Azumi K."/>
            <person name="Boore J."/>
            <person name="Branno M."/>
            <person name="Chin-Bow S."/>
            <person name="DeSantis R."/>
            <person name="Doyle S."/>
            <person name="Francino P."/>
            <person name="Keys D.N."/>
            <person name="Haga S."/>
            <person name="Hayashi H."/>
            <person name="Hino K."/>
            <person name="Imai K.S."/>
            <person name="Inaba K."/>
            <person name="Kano S."/>
            <person name="Kobayashi K."/>
            <person name="Kobayashi M."/>
            <person name="Lee B.I."/>
            <person name="Makabe K.W."/>
            <person name="Manohar C."/>
            <person name="Matassi G."/>
            <person name="Medina M."/>
            <person name="Mochizuki Y."/>
            <person name="Mount S."/>
            <person name="Morishita T."/>
            <person name="Miura S."/>
            <person name="Nakayama A."/>
            <person name="Nishizaka S."/>
            <person name="Nomoto H."/>
            <person name="Ohta F."/>
            <person name="Oishi K."/>
            <person name="Rigoutsos I."/>
            <person name="Sano M."/>
            <person name="Sasaki A."/>
            <person name="Sasakura Y."/>
            <person name="Shoguchi E."/>
            <person name="Shin-i T."/>
            <person name="Spagnuolo A."/>
            <person name="Stainier D."/>
            <person name="Suzuki M.M."/>
            <person name="Tassy O."/>
            <person name="Takatori N."/>
            <person name="Tokuoka M."/>
            <person name="Yagi K."/>
            <person name="Yoshizaki F."/>
            <person name="Wada S."/>
            <person name="Zhang C."/>
            <person name="Hyatt P.D."/>
            <person name="Larimer F."/>
            <person name="Detter C."/>
            <person name="Doggett N."/>
            <person name="Glavina T."/>
            <person name="Hawkins T."/>
            <person name="Richardson P."/>
            <person name="Lucas S."/>
            <person name="Kohara Y."/>
            <person name="Levine M."/>
            <person name="Satoh N."/>
            <person name="Rokhsar D.S."/>
        </authorList>
    </citation>
    <scope>NUCLEOTIDE SEQUENCE [LARGE SCALE GENOMIC DNA]</scope>
</reference>
<dbReference type="PANTHER" id="PTHR48277">
    <property type="entry name" value="MITOCHONDRIAL RIBOSOMAL PROTEIN S5"/>
    <property type="match status" value="1"/>
</dbReference>
<dbReference type="SUPFAM" id="SSF54768">
    <property type="entry name" value="dsRNA-binding domain-like"/>
    <property type="match status" value="1"/>
</dbReference>
<evidence type="ECO:0000256" key="5">
    <source>
        <dbReference type="ARBA" id="ARBA00023274"/>
    </source>
</evidence>
<evidence type="ECO:0000256" key="9">
    <source>
        <dbReference type="RuleBase" id="RU003823"/>
    </source>
</evidence>
<dbReference type="OMA" id="LICHRAI"/>
<organism evidence="11 12">
    <name type="scientific">Ciona intestinalis</name>
    <name type="common">Transparent sea squirt</name>
    <name type="synonym">Ascidia intestinalis</name>
    <dbReference type="NCBI Taxonomy" id="7719"/>
    <lineage>
        <taxon>Eukaryota</taxon>
        <taxon>Metazoa</taxon>
        <taxon>Chordata</taxon>
        <taxon>Tunicata</taxon>
        <taxon>Ascidiacea</taxon>
        <taxon>Phlebobranchia</taxon>
        <taxon>Cionidae</taxon>
        <taxon>Ciona</taxon>
    </lineage>
</organism>
<comment type="similarity">
    <text evidence="2 9">Belongs to the universal ribosomal protein uS5 family.</text>
</comment>
<evidence type="ECO:0000256" key="8">
    <source>
        <dbReference type="PROSITE-ProRule" id="PRU00268"/>
    </source>
</evidence>
<dbReference type="GO" id="GO:0005743">
    <property type="term" value="C:mitochondrial inner membrane"/>
    <property type="evidence" value="ECO:0007669"/>
    <property type="project" value="UniProtKB-ARBA"/>
</dbReference>
<dbReference type="EMBL" id="EAAA01001712">
    <property type="status" value="NOT_ANNOTATED_CDS"/>
    <property type="molecule type" value="Genomic_DNA"/>
</dbReference>
<dbReference type="GO" id="GO:0005763">
    <property type="term" value="C:mitochondrial small ribosomal subunit"/>
    <property type="evidence" value="ECO:0000318"/>
    <property type="project" value="GO_Central"/>
</dbReference>
<dbReference type="InterPro" id="IPR005324">
    <property type="entry name" value="Ribosomal_uS5_C"/>
</dbReference>